<gene>
    <name evidence="2" type="ORF">SAMN02745857_01889</name>
</gene>
<dbReference type="EMBL" id="FWXD01000009">
    <property type="protein sequence ID" value="SMC24387.1"/>
    <property type="molecule type" value="Genomic_DNA"/>
</dbReference>
<feature type="chain" id="PRO_5012529097" description="DUF4124 domain-containing protein" evidence="1">
    <location>
        <begin position="18"/>
        <end position="203"/>
    </location>
</feature>
<dbReference type="RefSeq" id="WP_084090539.1">
    <property type="nucleotide sequence ID" value="NZ_FWXD01000009.1"/>
</dbReference>
<sequence>MKWCWLWLLVVSGLAQAGMNKCRVDGAVVYQDQPCSSAQQTLQTGVADRAAATGSADPLEIQLPPQMPSEALYRELIGSWCEDPAAFYELIRAIYNQASKRSADVPASDEYRLSYKEKLAQLKKTDPKAYAEAMNAPPRLVVTFLPDHVARSSGRPQLLPVRMDKEGFVVGDDGLTIYRHGQHFYRGSHEFHRVPLMRCTASP</sequence>
<keyword evidence="3" id="KW-1185">Reference proteome</keyword>
<evidence type="ECO:0000313" key="2">
    <source>
        <dbReference type="EMBL" id="SMC24387.1"/>
    </source>
</evidence>
<reference evidence="2 3" key="1">
    <citation type="submission" date="2017-04" db="EMBL/GenBank/DDBJ databases">
        <authorList>
            <person name="Afonso C.L."/>
            <person name="Miller P.J."/>
            <person name="Scott M.A."/>
            <person name="Spackman E."/>
            <person name="Goraichik I."/>
            <person name="Dimitrov K.M."/>
            <person name="Suarez D.L."/>
            <person name="Swayne D.E."/>
        </authorList>
    </citation>
    <scope>NUCLEOTIDE SEQUENCE [LARGE SCALE GENOMIC DNA]</scope>
    <source>
        <strain evidence="2 3">DSM 23236</strain>
    </source>
</reference>
<evidence type="ECO:0000313" key="3">
    <source>
        <dbReference type="Proteomes" id="UP000192761"/>
    </source>
</evidence>
<evidence type="ECO:0000256" key="1">
    <source>
        <dbReference type="SAM" id="SignalP"/>
    </source>
</evidence>
<dbReference type="Proteomes" id="UP000192761">
    <property type="component" value="Unassembled WGS sequence"/>
</dbReference>
<dbReference type="STRING" id="1121001.SAMN02745857_01889"/>
<dbReference type="AlphaFoldDB" id="A0A1W1XKQ1"/>
<keyword evidence="1" id="KW-0732">Signal</keyword>
<accession>A0A1W1XKQ1</accession>
<proteinExistence type="predicted"/>
<organism evidence="2 3">
    <name type="scientific">Andreprevotia lacus DSM 23236</name>
    <dbReference type="NCBI Taxonomy" id="1121001"/>
    <lineage>
        <taxon>Bacteria</taxon>
        <taxon>Pseudomonadati</taxon>
        <taxon>Pseudomonadota</taxon>
        <taxon>Betaproteobacteria</taxon>
        <taxon>Neisseriales</taxon>
        <taxon>Chitinibacteraceae</taxon>
        <taxon>Andreprevotia</taxon>
    </lineage>
</organism>
<name>A0A1W1XKQ1_9NEIS</name>
<feature type="signal peptide" evidence="1">
    <location>
        <begin position="1"/>
        <end position="17"/>
    </location>
</feature>
<evidence type="ECO:0008006" key="4">
    <source>
        <dbReference type="Google" id="ProtNLM"/>
    </source>
</evidence>
<protein>
    <recommendedName>
        <fullName evidence="4">DUF4124 domain-containing protein</fullName>
    </recommendedName>
</protein>